<name>K9ZXV5_DEIPD</name>
<dbReference type="RefSeq" id="WP_015234741.1">
    <property type="nucleotide sequence ID" value="NC_019793.1"/>
</dbReference>
<dbReference type="eggNOG" id="COG1609">
    <property type="taxonomic scope" value="Bacteria"/>
</dbReference>
<dbReference type="InterPro" id="IPR046335">
    <property type="entry name" value="LacI/GalR-like_sensor"/>
</dbReference>
<evidence type="ECO:0000256" key="2">
    <source>
        <dbReference type="ARBA" id="ARBA00023125"/>
    </source>
</evidence>
<organism evidence="5 6">
    <name type="scientific">Deinococcus peraridilitoris (strain DSM 19664 / LMG 22246 / CIP 109416 / KR-200)</name>
    <dbReference type="NCBI Taxonomy" id="937777"/>
    <lineage>
        <taxon>Bacteria</taxon>
        <taxon>Thermotogati</taxon>
        <taxon>Deinococcota</taxon>
        <taxon>Deinococci</taxon>
        <taxon>Deinococcales</taxon>
        <taxon>Deinococcaceae</taxon>
        <taxon>Deinococcus</taxon>
    </lineage>
</organism>
<dbReference type="PANTHER" id="PTHR45138:SF9">
    <property type="entry name" value="DIGUANYLATE CYCLASE DGCM-RELATED"/>
    <property type="match status" value="1"/>
</dbReference>
<dbReference type="NCBIfam" id="TIGR00254">
    <property type="entry name" value="GGDEF"/>
    <property type="match status" value="1"/>
</dbReference>
<dbReference type="InterPro" id="IPR029787">
    <property type="entry name" value="Nucleotide_cyclase"/>
</dbReference>
<dbReference type="InterPro" id="IPR050469">
    <property type="entry name" value="Diguanylate_Cyclase"/>
</dbReference>
<proteinExistence type="predicted"/>
<dbReference type="PATRIC" id="fig|937777.3.peg.863"/>
<dbReference type="InterPro" id="IPR000160">
    <property type="entry name" value="GGDEF_dom"/>
</dbReference>
<dbReference type="STRING" id="937777.Deipe_0858"/>
<dbReference type="HOGENOM" id="CLU_374964_0_0_0"/>
<dbReference type="KEGG" id="dpd:Deipe_0858"/>
<evidence type="ECO:0000256" key="1">
    <source>
        <dbReference type="ARBA" id="ARBA00023015"/>
    </source>
</evidence>
<dbReference type="SUPFAM" id="SSF55073">
    <property type="entry name" value="Nucleotide cyclase"/>
    <property type="match status" value="1"/>
</dbReference>
<dbReference type="Gene3D" id="3.30.70.270">
    <property type="match status" value="1"/>
</dbReference>
<keyword evidence="1" id="KW-0805">Transcription regulation</keyword>
<dbReference type="eggNOG" id="COG3706">
    <property type="taxonomic scope" value="Bacteria"/>
</dbReference>
<dbReference type="GO" id="GO:0052621">
    <property type="term" value="F:diguanylate cyclase activity"/>
    <property type="evidence" value="ECO:0007669"/>
    <property type="project" value="TreeGrafter"/>
</dbReference>
<protein>
    <submittedName>
        <fullName evidence="5">Diguanylate cyclase (GGDEF) domain-containing protein</fullName>
    </submittedName>
</protein>
<dbReference type="PANTHER" id="PTHR45138">
    <property type="entry name" value="REGULATORY COMPONENTS OF SENSORY TRANSDUCTION SYSTEM"/>
    <property type="match status" value="1"/>
</dbReference>
<dbReference type="GO" id="GO:0043709">
    <property type="term" value="P:cell adhesion involved in single-species biofilm formation"/>
    <property type="evidence" value="ECO:0007669"/>
    <property type="project" value="TreeGrafter"/>
</dbReference>
<evidence type="ECO:0000313" key="6">
    <source>
        <dbReference type="Proteomes" id="UP000010467"/>
    </source>
</evidence>
<dbReference type="SMART" id="SM00267">
    <property type="entry name" value="GGDEF"/>
    <property type="match status" value="1"/>
</dbReference>
<dbReference type="GO" id="GO:0003677">
    <property type="term" value="F:DNA binding"/>
    <property type="evidence" value="ECO:0007669"/>
    <property type="project" value="UniProtKB-KW"/>
</dbReference>
<dbReference type="FunFam" id="3.30.70.270:FF:000001">
    <property type="entry name" value="Diguanylate cyclase domain protein"/>
    <property type="match status" value="1"/>
</dbReference>
<evidence type="ECO:0000313" key="5">
    <source>
        <dbReference type="EMBL" id="AFZ66431.1"/>
    </source>
</evidence>
<dbReference type="OrthoDB" id="56125at2"/>
<dbReference type="EMBL" id="CP003382">
    <property type="protein sequence ID" value="AFZ66431.1"/>
    <property type="molecule type" value="Genomic_DNA"/>
</dbReference>
<keyword evidence="2" id="KW-0238">DNA-binding</keyword>
<dbReference type="Gene3D" id="3.40.50.2300">
    <property type="match status" value="2"/>
</dbReference>
<reference evidence="6" key="1">
    <citation type="submission" date="2012-03" db="EMBL/GenBank/DDBJ databases">
        <title>Complete sequence of chromosome of Deinococcus peraridilitoris DSM 19664.</title>
        <authorList>
            <person name="Lucas S."/>
            <person name="Copeland A."/>
            <person name="Lapidus A."/>
            <person name="Glavina del Rio T."/>
            <person name="Dalin E."/>
            <person name="Tice H."/>
            <person name="Bruce D."/>
            <person name="Goodwin L."/>
            <person name="Pitluck S."/>
            <person name="Peters L."/>
            <person name="Mikhailova N."/>
            <person name="Lu M."/>
            <person name="Kyrpides N."/>
            <person name="Mavromatis K."/>
            <person name="Ivanova N."/>
            <person name="Brettin T."/>
            <person name="Detter J.C."/>
            <person name="Han C."/>
            <person name="Larimer F."/>
            <person name="Land M."/>
            <person name="Hauser L."/>
            <person name="Markowitz V."/>
            <person name="Cheng J.-F."/>
            <person name="Hugenholtz P."/>
            <person name="Woyke T."/>
            <person name="Wu D."/>
            <person name="Pukall R."/>
            <person name="Steenblock K."/>
            <person name="Brambilla E."/>
            <person name="Klenk H.-P."/>
            <person name="Eisen J.A."/>
        </authorList>
    </citation>
    <scope>NUCLEOTIDE SEQUENCE [LARGE SCALE GENOMIC DNA]</scope>
    <source>
        <strain evidence="6">DSM 19664 / LMG 22246 / CIP 109416 / KR-200</strain>
    </source>
</reference>
<dbReference type="Proteomes" id="UP000010467">
    <property type="component" value="Chromosome"/>
</dbReference>
<dbReference type="InterPro" id="IPR043128">
    <property type="entry name" value="Rev_trsase/Diguanyl_cyclase"/>
</dbReference>
<gene>
    <name evidence="5" type="ordered locus">Deipe_0858</name>
</gene>
<dbReference type="GO" id="GO:1902201">
    <property type="term" value="P:negative regulation of bacterial-type flagellum-dependent cell motility"/>
    <property type="evidence" value="ECO:0007669"/>
    <property type="project" value="TreeGrafter"/>
</dbReference>
<dbReference type="GO" id="GO:0005886">
    <property type="term" value="C:plasma membrane"/>
    <property type="evidence" value="ECO:0007669"/>
    <property type="project" value="TreeGrafter"/>
</dbReference>
<keyword evidence="3" id="KW-0804">Transcription</keyword>
<keyword evidence="6" id="KW-1185">Reference proteome</keyword>
<sequence>MTPDQPQKSVAIIIDYLYTYQLTLLSGIRKALDEAGLPSMVYSGRELDTALPEFRKANDLYALISPELHRGVIVLSSNFGYRVSDEVFLSFLKRFVPLPIVSVGRSLPGIPSVLVNGKAGMQQMMDHLLHSRRFRRFALVRGIPGNADSDQREQVFRDALHAQGLTADPELLLTGRFVSAHAHQEILRLARHRRDFDVVVSVNDEMTDGIVQGLRDAGLRVPEDVAVVGFDDSDPFRHALPPLTTVRQPLHEQGAMAAQLLLDLERGANPHDVLIDPQLIVRESCGMPQDATSVAQSQVPLSAEEEQLAQAFQKVVLSPEQRTGFLLNWREGLLRTLSEDEDFRRWRSALQRISATVQRALPADSHGALQALTVSAYELLYDALQTSYVRRRICELAHTAMTAQMYLASDERRFREEVGRYLSHLNVGRCILVLYDSYGPDIAPRARVVLAEQTQVPVDEQLFPTSRLLPDSMIGELGRGHLLMSPLFVKEVHYGYLLYDQPSKAYFDEETPRHTVSRAIWQLEQVRALREHSDHLEQQVRARTRQLEDQILERTKAEHALREAHEELQRTAVLDGLTQLYNRAAFDQYLQHIWEECRILQRPVSVLLCDVDYFKRYNDHYGHLQGDQCLREVAAALSRSVRDRSDFAARYGGEEFVVLLPGTDAPGARRVAERVNDELALCAIAHARSDVSAFVTISVGVATLTPDGENTAQDVLAQADALLYQAKQSGRRQIMTTTEK</sequence>
<dbReference type="AlphaFoldDB" id="K9ZXV5"/>
<dbReference type="Pfam" id="PF00990">
    <property type="entry name" value="GGDEF"/>
    <property type="match status" value="1"/>
</dbReference>
<dbReference type="SUPFAM" id="SSF53822">
    <property type="entry name" value="Periplasmic binding protein-like I"/>
    <property type="match status" value="1"/>
</dbReference>
<dbReference type="Pfam" id="PF13377">
    <property type="entry name" value="Peripla_BP_3"/>
    <property type="match status" value="1"/>
</dbReference>
<dbReference type="CDD" id="cd06267">
    <property type="entry name" value="PBP1_LacI_sugar_binding-like"/>
    <property type="match status" value="1"/>
</dbReference>
<feature type="domain" description="GGDEF" evidence="4">
    <location>
        <begin position="602"/>
        <end position="739"/>
    </location>
</feature>
<dbReference type="PROSITE" id="PS50887">
    <property type="entry name" value="GGDEF"/>
    <property type="match status" value="1"/>
</dbReference>
<evidence type="ECO:0000256" key="3">
    <source>
        <dbReference type="ARBA" id="ARBA00023163"/>
    </source>
</evidence>
<evidence type="ECO:0000259" key="4">
    <source>
        <dbReference type="PROSITE" id="PS50887"/>
    </source>
</evidence>
<dbReference type="InterPro" id="IPR028082">
    <property type="entry name" value="Peripla_BP_I"/>
</dbReference>
<dbReference type="CDD" id="cd01949">
    <property type="entry name" value="GGDEF"/>
    <property type="match status" value="1"/>
</dbReference>
<accession>K9ZXV5</accession>